<dbReference type="EMBL" id="JBGXBU010000011">
    <property type="protein sequence ID" value="MFM4894810.1"/>
    <property type="molecule type" value="Genomic_DNA"/>
</dbReference>
<evidence type="ECO:0000313" key="2">
    <source>
        <dbReference type="EMBL" id="MFM4894810.1"/>
    </source>
</evidence>
<dbReference type="SUPFAM" id="SSF54913">
    <property type="entry name" value="GlnB-like"/>
    <property type="match status" value="1"/>
</dbReference>
<comment type="caution">
    <text evidence="2">The sequence shown here is derived from an EMBL/GenBank/DDBJ whole genome shotgun (WGS) entry which is preliminary data.</text>
</comment>
<keyword evidence="3" id="KW-1185">Reference proteome</keyword>
<accession>A0ABW9GUI0</accession>
<dbReference type="RefSeq" id="WP_408791754.1">
    <property type="nucleotide sequence ID" value="NZ_JBGXBU010000011.1"/>
</dbReference>
<proteinExistence type="inferred from homology"/>
<protein>
    <submittedName>
        <fullName evidence="2">Divalent-cation tolerance protein CutA</fullName>
    </submittedName>
</protein>
<evidence type="ECO:0000313" key="3">
    <source>
        <dbReference type="Proteomes" id="UP001630969"/>
    </source>
</evidence>
<organism evidence="2 3">
    <name type="scientific">Aeromonas bivalvium</name>
    <dbReference type="NCBI Taxonomy" id="440079"/>
    <lineage>
        <taxon>Bacteria</taxon>
        <taxon>Pseudomonadati</taxon>
        <taxon>Pseudomonadota</taxon>
        <taxon>Gammaproteobacteria</taxon>
        <taxon>Aeromonadales</taxon>
        <taxon>Aeromonadaceae</taxon>
        <taxon>Aeromonas</taxon>
    </lineage>
</organism>
<dbReference type="InterPro" id="IPR011322">
    <property type="entry name" value="N-reg_PII-like_a/b"/>
</dbReference>
<name>A0ABW9GUI0_9GAMM</name>
<dbReference type="Gene3D" id="3.30.70.120">
    <property type="match status" value="1"/>
</dbReference>
<dbReference type="InterPro" id="IPR015867">
    <property type="entry name" value="N-reg_PII/ATP_PRibTrfase_C"/>
</dbReference>
<dbReference type="PANTHER" id="PTHR23419:SF8">
    <property type="entry name" value="FI09726P"/>
    <property type="match status" value="1"/>
</dbReference>
<sequence>MTDAILLLCTCPDQASADLISEQLLERRLSACINQLPGVRSLYRWQGKVERASEIQLIIKSRMPLFAAIEQAILALHPYDTPELITLPVTGGHGPYLDWLTQETS</sequence>
<dbReference type="PANTHER" id="PTHR23419">
    <property type="entry name" value="DIVALENT CATION TOLERANCE CUTA-RELATED"/>
    <property type="match status" value="1"/>
</dbReference>
<gene>
    <name evidence="2" type="primary">cutA</name>
    <name evidence="2" type="ORF">ACEUDJ_18365</name>
</gene>
<dbReference type="Proteomes" id="UP001630969">
    <property type="component" value="Unassembled WGS sequence"/>
</dbReference>
<evidence type="ECO:0000256" key="1">
    <source>
        <dbReference type="ARBA" id="ARBA00010169"/>
    </source>
</evidence>
<dbReference type="InterPro" id="IPR004323">
    <property type="entry name" value="Ion_tolerance_CutA"/>
</dbReference>
<reference evidence="2 3" key="1">
    <citation type="submission" date="2024-09" db="EMBL/GenBank/DDBJ databases">
        <title>Aeromonas strains Genome sequencing and assembly.</title>
        <authorList>
            <person name="Hu X."/>
            <person name="Tang B."/>
        </authorList>
    </citation>
    <scope>NUCLEOTIDE SEQUENCE [LARGE SCALE GENOMIC DNA]</scope>
    <source>
        <strain evidence="2 3">NB23SCDHY001</strain>
    </source>
</reference>
<comment type="similarity">
    <text evidence="1">Belongs to the CutA family.</text>
</comment>
<dbReference type="GeneID" id="97222105"/>
<dbReference type="Pfam" id="PF03091">
    <property type="entry name" value="CutA1"/>
    <property type="match status" value="1"/>
</dbReference>